<sequence>MTVVPEENTMILICDGCGDTAASAAVVLPDAEVVWTLVSDHGWSGSPFATGPHRCTRCTPLPGADGMPLGVDDLDGPDVVGTAPRSASDALRDALARSVERDGRMAVDLTGVDQIATTDLGLLVRARQEARQRGVVLWLVAPSRFVLTVLHTMRLDGAFPIAATRAEALGAVAPPSEVLV</sequence>
<accession>A0A3A9ZI74</accession>
<gene>
    <name evidence="2" type="ORF">D7223_13970</name>
</gene>
<protein>
    <submittedName>
        <fullName evidence="2">Anti-sigma factor antagonist</fullName>
    </submittedName>
</protein>
<dbReference type="Gene3D" id="3.30.750.24">
    <property type="entry name" value="STAS domain"/>
    <property type="match status" value="1"/>
</dbReference>
<dbReference type="Proteomes" id="UP000281726">
    <property type="component" value="Unassembled WGS sequence"/>
</dbReference>
<dbReference type="CDD" id="cd07043">
    <property type="entry name" value="STAS_anti-anti-sigma_factors"/>
    <property type="match status" value="1"/>
</dbReference>
<dbReference type="Pfam" id="PF01740">
    <property type="entry name" value="STAS"/>
    <property type="match status" value="1"/>
</dbReference>
<evidence type="ECO:0000313" key="3">
    <source>
        <dbReference type="Proteomes" id="UP000281726"/>
    </source>
</evidence>
<comment type="caution">
    <text evidence="2">The sequence shown here is derived from an EMBL/GenBank/DDBJ whole genome shotgun (WGS) entry which is preliminary data.</text>
</comment>
<dbReference type="AlphaFoldDB" id="A0A3A9ZI74"/>
<dbReference type="InterPro" id="IPR036513">
    <property type="entry name" value="STAS_dom_sf"/>
</dbReference>
<name>A0A3A9ZI74_9ACTN</name>
<dbReference type="RefSeq" id="WP_120728799.1">
    <property type="nucleotide sequence ID" value="NZ_RBAK01000004.1"/>
</dbReference>
<dbReference type="OrthoDB" id="5456061at2"/>
<dbReference type="EMBL" id="RBAK01000004">
    <property type="protein sequence ID" value="RKN47839.1"/>
    <property type="molecule type" value="Genomic_DNA"/>
</dbReference>
<reference evidence="2 3" key="1">
    <citation type="journal article" date="2004" name="Syst. Appl. Microbiol.">
        <title>Cryptoendolithic actinomycetes from antarctic sandstone rock samples: Micromonospora endolithica sp. nov. and two isolates related to Micromonospora coerulea Jensen 1932.</title>
        <authorList>
            <person name="Hirsch P."/>
            <person name="Mevs U."/>
            <person name="Kroppenstedt R.M."/>
            <person name="Schumann P."/>
            <person name="Stackebrandt E."/>
        </authorList>
    </citation>
    <scope>NUCLEOTIDE SEQUENCE [LARGE SCALE GENOMIC DNA]</scope>
    <source>
        <strain evidence="2 3">JCM 12677</strain>
    </source>
</reference>
<dbReference type="PROSITE" id="PS50801">
    <property type="entry name" value="STAS"/>
    <property type="match status" value="1"/>
</dbReference>
<keyword evidence="3" id="KW-1185">Reference proteome</keyword>
<evidence type="ECO:0000259" key="1">
    <source>
        <dbReference type="PROSITE" id="PS50801"/>
    </source>
</evidence>
<dbReference type="SUPFAM" id="SSF52091">
    <property type="entry name" value="SpoIIaa-like"/>
    <property type="match status" value="1"/>
</dbReference>
<evidence type="ECO:0000313" key="2">
    <source>
        <dbReference type="EMBL" id="RKN47839.1"/>
    </source>
</evidence>
<organism evidence="2 3">
    <name type="scientific">Micromonospora endolithica</name>
    <dbReference type="NCBI Taxonomy" id="230091"/>
    <lineage>
        <taxon>Bacteria</taxon>
        <taxon>Bacillati</taxon>
        <taxon>Actinomycetota</taxon>
        <taxon>Actinomycetes</taxon>
        <taxon>Micromonosporales</taxon>
        <taxon>Micromonosporaceae</taxon>
        <taxon>Micromonospora</taxon>
    </lineage>
</organism>
<dbReference type="InterPro" id="IPR002645">
    <property type="entry name" value="STAS_dom"/>
</dbReference>
<feature type="domain" description="STAS" evidence="1">
    <location>
        <begin position="79"/>
        <end position="172"/>
    </location>
</feature>
<proteinExistence type="predicted"/>